<organism evidence="2 3">
    <name type="scientific">Sorlinia euscelidii</name>
    <dbReference type="NCBI Taxonomy" id="3081148"/>
    <lineage>
        <taxon>Bacteria</taxon>
        <taxon>Pseudomonadati</taxon>
        <taxon>Pseudomonadota</taxon>
        <taxon>Alphaproteobacteria</taxon>
        <taxon>Acetobacterales</taxon>
        <taxon>Acetobacteraceae</taxon>
        <taxon>Sorlinia</taxon>
    </lineage>
</organism>
<evidence type="ECO:0000313" key="3">
    <source>
        <dbReference type="Proteomes" id="UP001312908"/>
    </source>
</evidence>
<dbReference type="EMBL" id="JAWJZY010000002">
    <property type="protein sequence ID" value="MEE8658519.1"/>
    <property type="molecule type" value="Genomic_DNA"/>
</dbReference>
<evidence type="ECO:0000313" key="2">
    <source>
        <dbReference type="EMBL" id="MEE8658519.1"/>
    </source>
</evidence>
<sequence length="474" mass="51497">MARTPKGFQDLQLYAPQLGVKLLNDDNSVRSDILDQLNKSKAFRDRDRGNQQLLLSKIGGDSDLLNLIDSPRYKAIVNSPEFQGLAPTDEQVQQSKQLLEDWIKFQAESSKIFNRVYSDIQPVADWIVKGLTAIERSNPREIATGLEVLAGAIVVLGTAALGSQLLKVGKSATGLASGVAKGVGLKWGAKQASKLVVKPLEWLFDKSGAWFYEEGVKGVIGRGIGRTALRGALIGEAISGPIGWTALGVDVGWEAYKHREGIVKGAKAGFHWGKEAYTVASILRKRGLSLPSIIGILANIQHESQFNPHLTPPNGEHAYGLLQWHPDRQKEFKRVFGHDIRQSTLEEQAEFIAHELHHTEKAAFKVLQRARSAAEAGAEASLLYVRPRDKLGEAESRADLAEQISANLNASAAANNNAQTNHFNVTLGDINVTSHAANPAHVANEVNASTSGHLKATLDEFRKAIVQQNAGGIY</sequence>
<dbReference type="InterPro" id="IPR041219">
    <property type="entry name" value="Phage_lysozyme2"/>
</dbReference>
<protein>
    <recommendedName>
        <fullName evidence="1">Phage tail lysozyme domain-containing protein</fullName>
    </recommendedName>
</protein>
<dbReference type="Gene3D" id="1.10.530.10">
    <property type="match status" value="1"/>
</dbReference>
<dbReference type="InterPro" id="IPR023346">
    <property type="entry name" value="Lysozyme-like_dom_sf"/>
</dbReference>
<accession>A0ABU7U0V9</accession>
<keyword evidence="3" id="KW-1185">Reference proteome</keyword>
<proteinExistence type="predicted"/>
<name>A0ABU7U0V9_9PROT</name>
<dbReference type="Pfam" id="PF18013">
    <property type="entry name" value="Phage_lysozyme2"/>
    <property type="match status" value="1"/>
</dbReference>
<gene>
    <name evidence="2" type="ORF">DOFOFD_05795</name>
</gene>
<evidence type="ECO:0000259" key="1">
    <source>
        <dbReference type="Pfam" id="PF18013"/>
    </source>
</evidence>
<dbReference type="Proteomes" id="UP001312908">
    <property type="component" value="Unassembled WGS sequence"/>
</dbReference>
<feature type="domain" description="Phage tail lysozyme" evidence="1">
    <location>
        <begin position="276"/>
        <end position="406"/>
    </location>
</feature>
<dbReference type="SUPFAM" id="SSF53955">
    <property type="entry name" value="Lysozyme-like"/>
    <property type="match status" value="1"/>
</dbReference>
<reference evidence="2 3" key="1">
    <citation type="submission" date="2023-10" db="EMBL/GenBank/DDBJ databases">
        <title>Sorlinia euscelidii gen. nov., sp. nov., an acetic acid bacteria isolated from the gut of Euscelidius variegatus emitter.</title>
        <authorList>
            <person name="Michoud G."/>
            <person name="Marasco R."/>
            <person name="Seferji K."/>
            <person name="Gonella E."/>
            <person name="Garuglieri E."/>
            <person name="Alma A."/>
            <person name="Mapelli F."/>
            <person name="Borin S."/>
            <person name="Daffonchio D."/>
            <person name="Crotti E."/>
        </authorList>
    </citation>
    <scope>NUCLEOTIDE SEQUENCE [LARGE SCALE GENOMIC DNA]</scope>
    <source>
        <strain evidence="2 3">EV16P</strain>
    </source>
</reference>
<comment type="caution">
    <text evidence="2">The sequence shown here is derived from an EMBL/GenBank/DDBJ whole genome shotgun (WGS) entry which is preliminary data.</text>
</comment>